<evidence type="ECO:0000256" key="15">
    <source>
        <dbReference type="PIRSR" id="PIRSR001415-5"/>
    </source>
</evidence>
<dbReference type="CDD" id="cd00384">
    <property type="entry name" value="ALAD_PBGS"/>
    <property type="match status" value="1"/>
</dbReference>
<proteinExistence type="inferred from homology"/>
<protein>
    <recommendedName>
        <fullName evidence="6 16">Delta-aminolevulinic acid dehydratase</fullName>
        <ecNumber evidence="5 16">4.2.1.24</ecNumber>
    </recommendedName>
</protein>
<dbReference type="NCBIfam" id="NF006762">
    <property type="entry name" value="PRK09283.1"/>
    <property type="match status" value="1"/>
</dbReference>
<dbReference type="EMBL" id="MPDK01000002">
    <property type="protein sequence ID" value="PWI58849.1"/>
    <property type="molecule type" value="Genomic_DNA"/>
</dbReference>
<feature type="binding site" evidence="13">
    <location>
        <position position="216"/>
    </location>
    <ligand>
        <name>5-aminolevulinate</name>
        <dbReference type="ChEBI" id="CHEBI:356416"/>
        <label>1</label>
    </ligand>
</feature>
<dbReference type="PANTHER" id="PTHR11458">
    <property type="entry name" value="DELTA-AMINOLEVULINIC ACID DEHYDRATASE"/>
    <property type="match status" value="1"/>
</dbReference>
<dbReference type="GO" id="GO:0005829">
    <property type="term" value="C:cytosol"/>
    <property type="evidence" value="ECO:0007669"/>
    <property type="project" value="TreeGrafter"/>
</dbReference>
<comment type="similarity">
    <text evidence="3 17">Belongs to the ALAD family.</text>
</comment>
<feature type="binding site" evidence="14">
    <location>
        <position position="121"/>
    </location>
    <ligand>
        <name>Zn(2+)</name>
        <dbReference type="ChEBI" id="CHEBI:29105"/>
        <note>catalytic</note>
    </ligand>
</feature>
<feature type="binding site" evidence="13">
    <location>
        <position position="204"/>
    </location>
    <ligand>
        <name>5-aminolevulinate</name>
        <dbReference type="ChEBI" id="CHEBI:356416"/>
        <label>1</label>
    </ligand>
</feature>
<comment type="pathway">
    <text evidence="2">Porphyrin-containing compound metabolism; protoporphyrin-IX biosynthesis; coproporphyrinogen-III from 5-aminolevulinate: step 1/4.</text>
</comment>
<keyword evidence="8 16" id="KW-0456">Lyase</keyword>
<dbReference type="UniPathway" id="UPA00251">
    <property type="reaction ID" value="UER00318"/>
</dbReference>
<evidence type="ECO:0000256" key="9">
    <source>
        <dbReference type="ARBA" id="ARBA00023244"/>
    </source>
</evidence>
<dbReference type="PROSITE" id="PS00169">
    <property type="entry name" value="D_ALA_DEHYDRATASE"/>
    <property type="match status" value="1"/>
</dbReference>
<evidence type="ECO:0000256" key="7">
    <source>
        <dbReference type="ARBA" id="ARBA00023133"/>
    </source>
</evidence>
<keyword evidence="19" id="KW-1185">Reference proteome</keyword>
<evidence type="ECO:0000256" key="6">
    <source>
        <dbReference type="ARBA" id="ARBA00020771"/>
    </source>
</evidence>
<evidence type="ECO:0000256" key="2">
    <source>
        <dbReference type="ARBA" id="ARBA00004694"/>
    </source>
</evidence>
<keyword evidence="14" id="KW-0479">Metal-binding</keyword>
<dbReference type="SUPFAM" id="SSF51569">
    <property type="entry name" value="Aldolase"/>
    <property type="match status" value="1"/>
</dbReference>
<feature type="active site" description="Schiff-base intermediate with substrate" evidence="12">
    <location>
        <position position="247"/>
    </location>
</feature>
<comment type="function">
    <text evidence="10">Catalyzes an early step in the biosynthesis of tetrapyrroles. Binds two molecules of 5-aminolevulinate per subunit, each at a distinct site, and catalyzes their condensation to form porphobilinogen.</text>
</comment>
<dbReference type="PIRSF" id="PIRSF001415">
    <property type="entry name" value="Porphbilin_synth"/>
    <property type="match status" value="1"/>
</dbReference>
<dbReference type="Pfam" id="PF00490">
    <property type="entry name" value="ALAD"/>
    <property type="match status" value="1"/>
</dbReference>
<dbReference type="RefSeq" id="WP_109429444.1">
    <property type="nucleotide sequence ID" value="NZ_MPDK01000002.1"/>
</dbReference>
<gene>
    <name evidence="18" type="ORF">BM613_01805</name>
</gene>
<feature type="binding site" evidence="15">
    <location>
        <position position="232"/>
    </location>
    <ligand>
        <name>Mg(2+)</name>
        <dbReference type="ChEBI" id="CHEBI:18420"/>
    </ligand>
</feature>
<evidence type="ECO:0000256" key="3">
    <source>
        <dbReference type="ARBA" id="ARBA00008055"/>
    </source>
</evidence>
<evidence type="ECO:0000256" key="14">
    <source>
        <dbReference type="PIRSR" id="PIRSR001415-3"/>
    </source>
</evidence>
<feature type="binding site" evidence="14">
    <location>
        <position position="119"/>
    </location>
    <ligand>
        <name>Zn(2+)</name>
        <dbReference type="ChEBI" id="CHEBI:29105"/>
        <note>catalytic</note>
    </ligand>
</feature>
<comment type="subunit">
    <text evidence="4 16">Homooctamer.</text>
</comment>
<organism evidence="18 19">
    <name type="scientific">Sulfoacidibacillus thermotolerans</name>
    <name type="common">Acidibacillus sulfuroxidans</name>
    <dbReference type="NCBI Taxonomy" id="1765684"/>
    <lineage>
        <taxon>Bacteria</taxon>
        <taxon>Bacillati</taxon>
        <taxon>Bacillota</taxon>
        <taxon>Bacilli</taxon>
        <taxon>Bacillales</taxon>
        <taxon>Alicyclobacillaceae</taxon>
        <taxon>Sulfoacidibacillus</taxon>
    </lineage>
</organism>
<comment type="cofactor">
    <cofactor evidence="1">
        <name>Zn(2+)</name>
        <dbReference type="ChEBI" id="CHEBI:29105"/>
    </cofactor>
</comment>
<dbReference type="SMART" id="SM01004">
    <property type="entry name" value="ALAD"/>
    <property type="match status" value="1"/>
</dbReference>
<feature type="active site" description="Schiff-base intermediate with substrate" evidence="12">
    <location>
        <position position="194"/>
    </location>
</feature>
<dbReference type="GO" id="GO:0008270">
    <property type="term" value="F:zinc ion binding"/>
    <property type="evidence" value="ECO:0007669"/>
    <property type="project" value="TreeGrafter"/>
</dbReference>
<dbReference type="OrthoDB" id="9805001at2"/>
<dbReference type="InterPro" id="IPR030656">
    <property type="entry name" value="ALAD_AS"/>
</dbReference>
<reference evidence="18 19" key="1">
    <citation type="submission" date="2016-11" db="EMBL/GenBank/DDBJ databases">
        <title>Comparative genomics of Acidibacillus ferroxidans species.</title>
        <authorList>
            <person name="Oliveira G."/>
            <person name="Nunes G."/>
            <person name="Oliveira R."/>
            <person name="Araujo F."/>
            <person name="Salim A."/>
            <person name="Scholte L."/>
            <person name="Morais D."/>
            <person name="Nancucheo I."/>
            <person name="Johnson D.B."/>
            <person name="Grail B."/>
            <person name="Bittencourt J."/>
            <person name="Valadares R."/>
        </authorList>
    </citation>
    <scope>NUCLEOTIDE SEQUENCE [LARGE SCALE GENOMIC DNA]</scope>
    <source>
        <strain evidence="18 19">Y002</strain>
    </source>
</reference>
<evidence type="ECO:0000256" key="5">
    <source>
        <dbReference type="ARBA" id="ARBA00012053"/>
    </source>
</evidence>
<dbReference type="AlphaFoldDB" id="A0A2U3DC40"/>
<dbReference type="FunFam" id="3.20.20.70:FF:000019">
    <property type="entry name" value="Delta-aminolevulinic acid dehydratase"/>
    <property type="match status" value="1"/>
</dbReference>
<keyword evidence="9 16" id="KW-0627">Porphyrin biosynthesis</keyword>
<evidence type="ECO:0000256" key="12">
    <source>
        <dbReference type="PIRSR" id="PIRSR001415-1"/>
    </source>
</evidence>
<comment type="catalytic activity">
    <reaction evidence="11 16">
        <text>2 5-aminolevulinate = porphobilinogen + 2 H2O + H(+)</text>
        <dbReference type="Rhea" id="RHEA:24064"/>
        <dbReference type="ChEBI" id="CHEBI:15377"/>
        <dbReference type="ChEBI" id="CHEBI:15378"/>
        <dbReference type="ChEBI" id="CHEBI:58126"/>
        <dbReference type="ChEBI" id="CHEBI:356416"/>
        <dbReference type="EC" id="4.2.1.24"/>
    </reaction>
</comment>
<accession>A0A2U3DC40</accession>
<feature type="binding site" evidence="13">
    <location>
        <position position="312"/>
    </location>
    <ligand>
        <name>5-aminolevulinate</name>
        <dbReference type="ChEBI" id="CHEBI:356416"/>
        <label>2</label>
    </ligand>
</feature>
<dbReference type="GO" id="GO:0006782">
    <property type="term" value="P:protoporphyrinogen IX biosynthetic process"/>
    <property type="evidence" value="ECO:0007669"/>
    <property type="project" value="UniProtKB-UniPathway"/>
</dbReference>
<feature type="binding site" evidence="14">
    <location>
        <position position="129"/>
    </location>
    <ligand>
        <name>Zn(2+)</name>
        <dbReference type="ChEBI" id="CHEBI:29105"/>
        <note>catalytic</note>
    </ligand>
</feature>
<evidence type="ECO:0000256" key="17">
    <source>
        <dbReference type="RuleBase" id="RU004161"/>
    </source>
</evidence>
<dbReference type="InterPro" id="IPR001731">
    <property type="entry name" value="ALAD"/>
</dbReference>
<evidence type="ECO:0000256" key="1">
    <source>
        <dbReference type="ARBA" id="ARBA00001947"/>
    </source>
</evidence>
<evidence type="ECO:0000313" key="19">
    <source>
        <dbReference type="Proteomes" id="UP000245380"/>
    </source>
</evidence>
<dbReference type="Proteomes" id="UP000245380">
    <property type="component" value="Unassembled WGS sequence"/>
</dbReference>
<keyword evidence="7" id="KW-0350">Heme biosynthesis</keyword>
<keyword evidence="14" id="KW-0862">Zinc</keyword>
<keyword evidence="15" id="KW-0460">Magnesium</keyword>
<feature type="binding site" evidence="13">
    <location>
        <position position="273"/>
    </location>
    <ligand>
        <name>5-aminolevulinate</name>
        <dbReference type="ChEBI" id="CHEBI:356416"/>
        <label>2</label>
    </ligand>
</feature>
<dbReference type="GO" id="GO:0004655">
    <property type="term" value="F:porphobilinogen synthase activity"/>
    <property type="evidence" value="ECO:0007669"/>
    <property type="project" value="UniProtKB-EC"/>
</dbReference>
<evidence type="ECO:0000256" key="10">
    <source>
        <dbReference type="ARBA" id="ARBA00025628"/>
    </source>
</evidence>
<dbReference type="EC" id="4.2.1.24" evidence="5 16"/>
<evidence type="ECO:0000313" key="18">
    <source>
        <dbReference type="EMBL" id="PWI58849.1"/>
    </source>
</evidence>
<dbReference type="InterPro" id="IPR013785">
    <property type="entry name" value="Aldolase_TIM"/>
</dbReference>
<dbReference type="PRINTS" id="PR00144">
    <property type="entry name" value="DALDHYDRTASE"/>
</dbReference>
<evidence type="ECO:0000256" key="13">
    <source>
        <dbReference type="PIRSR" id="PIRSR001415-2"/>
    </source>
</evidence>
<evidence type="ECO:0000256" key="4">
    <source>
        <dbReference type="ARBA" id="ARBA00011823"/>
    </source>
</evidence>
<name>A0A2U3DC40_SULT2</name>
<sequence>MNLQFERHRRLRNHPILREMVRETQVHISDFMYPLFVTHDEGRHPVLSMPGVDHLSLEELKREVETLSELGIPSLMIFGIPAIKDDLSSEAYAEEGIVQQAIRVVKQENPKLLVATDVCLCQYNPAGHCGIVHGDQIVNDESLELLAQTALSHVIAGADLVAPSDMMDGRVAAIRAKLDEAGFVQTPIMAYSVKYASAFYGPFREAAHSAPAFGDRRSYQMDPANLREAIREARSDVAEGADILMVKPALAYMDVIRAVKESFDLPLAAYNVSGEYAMVKAAAMQGWIDERSVVMEMMTGLKRAGAEILISYFAKDVARYLRESGS</sequence>
<comment type="caution">
    <text evidence="18">The sequence shown here is derived from an EMBL/GenBank/DDBJ whole genome shotgun (WGS) entry which is preliminary data.</text>
</comment>
<evidence type="ECO:0000256" key="11">
    <source>
        <dbReference type="ARBA" id="ARBA00047651"/>
    </source>
</evidence>
<dbReference type="PANTHER" id="PTHR11458:SF0">
    <property type="entry name" value="DELTA-AMINOLEVULINIC ACID DEHYDRATASE"/>
    <property type="match status" value="1"/>
</dbReference>
<dbReference type="Gene3D" id="3.20.20.70">
    <property type="entry name" value="Aldolase class I"/>
    <property type="match status" value="1"/>
</dbReference>
<evidence type="ECO:0000256" key="8">
    <source>
        <dbReference type="ARBA" id="ARBA00023239"/>
    </source>
</evidence>
<evidence type="ECO:0000256" key="16">
    <source>
        <dbReference type="RuleBase" id="RU000515"/>
    </source>
</evidence>